<organism evidence="2 3">
    <name type="scientific">Staurois parvus</name>
    <dbReference type="NCBI Taxonomy" id="386267"/>
    <lineage>
        <taxon>Eukaryota</taxon>
        <taxon>Metazoa</taxon>
        <taxon>Chordata</taxon>
        <taxon>Craniata</taxon>
        <taxon>Vertebrata</taxon>
        <taxon>Euteleostomi</taxon>
        <taxon>Amphibia</taxon>
        <taxon>Batrachia</taxon>
        <taxon>Anura</taxon>
        <taxon>Neobatrachia</taxon>
        <taxon>Ranoidea</taxon>
        <taxon>Ranidae</taxon>
        <taxon>Staurois</taxon>
    </lineage>
</organism>
<keyword evidence="1" id="KW-1133">Transmembrane helix</keyword>
<proteinExistence type="predicted"/>
<feature type="non-terminal residue" evidence="2">
    <location>
        <position position="64"/>
    </location>
</feature>
<keyword evidence="3" id="KW-1185">Reference proteome</keyword>
<reference evidence="2" key="1">
    <citation type="submission" date="2023-05" db="EMBL/GenBank/DDBJ databases">
        <authorList>
            <person name="Stuckert A."/>
        </authorList>
    </citation>
    <scope>NUCLEOTIDE SEQUENCE</scope>
</reference>
<keyword evidence="1" id="KW-0472">Membrane</keyword>
<evidence type="ECO:0000313" key="3">
    <source>
        <dbReference type="Proteomes" id="UP001162483"/>
    </source>
</evidence>
<name>A0ABN9CDX2_9NEOB</name>
<evidence type="ECO:0000256" key="1">
    <source>
        <dbReference type="SAM" id="Phobius"/>
    </source>
</evidence>
<keyword evidence="1" id="KW-0812">Transmembrane</keyword>
<evidence type="ECO:0000313" key="2">
    <source>
        <dbReference type="EMBL" id="CAI9557880.1"/>
    </source>
</evidence>
<protein>
    <submittedName>
        <fullName evidence="2">Uncharacterized protein</fullName>
    </submittedName>
</protein>
<dbReference type="EMBL" id="CATNWA010009339">
    <property type="protein sequence ID" value="CAI9557880.1"/>
    <property type="molecule type" value="Genomic_DNA"/>
</dbReference>
<dbReference type="Proteomes" id="UP001162483">
    <property type="component" value="Unassembled WGS sequence"/>
</dbReference>
<gene>
    <name evidence="2" type="ORF">SPARVUS_LOCUS4782039</name>
</gene>
<accession>A0ABN9CDX2</accession>
<sequence>MSVGEIVPHHWYQWMEKSSIIVVSDGNNVSMFISVGGIVLHICVQNPQRLEKGKQRAAYGLWAT</sequence>
<comment type="caution">
    <text evidence="2">The sequence shown here is derived from an EMBL/GenBank/DDBJ whole genome shotgun (WGS) entry which is preliminary data.</text>
</comment>
<feature type="transmembrane region" description="Helical" evidence="1">
    <location>
        <begin position="20"/>
        <end position="44"/>
    </location>
</feature>